<dbReference type="EMBL" id="CAEZXB010000012">
    <property type="protein sequence ID" value="CAB4676696.1"/>
    <property type="molecule type" value="Genomic_DNA"/>
</dbReference>
<evidence type="ECO:0000313" key="1">
    <source>
        <dbReference type="EMBL" id="CAB4676696.1"/>
    </source>
</evidence>
<dbReference type="AlphaFoldDB" id="A0A6J7GP67"/>
<evidence type="ECO:0000313" key="2">
    <source>
        <dbReference type="EMBL" id="CAB4908924.1"/>
    </source>
</evidence>
<sequence>MANCEEEECGRDYLGFAHLILIEQLYHRVKHSFAGMLSFFSDKPLDVDNEPVGCFGSLN</sequence>
<dbReference type="EMBL" id="CAFBMD010000165">
    <property type="protein sequence ID" value="CAB4908924.1"/>
    <property type="molecule type" value="Genomic_DNA"/>
</dbReference>
<organism evidence="2">
    <name type="scientific">freshwater metagenome</name>
    <dbReference type="NCBI Taxonomy" id="449393"/>
    <lineage>
        <taxon>unclassified sequences</taxon>
        <taxon>metagenomes</taxon>
        <taxon>ecological metagenomes</taxon>
    </lineage>
</organism>
<name>A0A6J7GP67_9ZZZZ</name>
<gene>
    <name evidence="1" type="ORF">UFOPK2342_00834</name>
    <name evidence="2" type="ORF">UFOPK3492_01374</name>
</gene>
<accession>A0A6J7GP67</accession>
<reference evidence="2" key="1">
    <citation type="submission" date="2020-05" db="EMBL/GenBank/DDBJ databases">
        <authorList>
            <person name="Chiriac C."/>
            <person name="Salcher M."/>
            <person name="Ghai R."/>
            <person name="Kavagutti S V."/>
        </authorList>
    </citation>
    <scope>NUCLEOTIDE SEQUENCE</scope>
</reference>
<protein>
    <submittedName>
        <fullName evidence="2">Unannotated protein</fullName>
    </submittedName>
</protein>
<proteinExistence type="predicted"/>